<proteinExistence type="predicted"/>
<evidence type="ECO:0000256" key="1">
    <source>
        <dbReference type="SAM" id="SignalP"/>
    </source>
</evidence>
<reference evidence="2 3" key="2">
    <citation type="submission" date="2018-11" db="EMBL/GenBank/DDBJ databases">
        <authorList>
            <consortium name="Pathogen Informatics"/>
        </authorList>
    </citation>
    <scope>NUCLEOTIDE SEQUENCE [LARGE SCALE GENOMIC DNA]</scope>
</reference>
<feature type="signal peptide" evidence="1">
    <location>
        <begin position="1"/>
        <end position="17"/>
    </location>
</feature>
<keyword evidence="3" id="KW-1185">Reference proteome</keyword>
<dbReference type="AlphaFoldDB" id="A0A0N4Y1R4"/>
<evidence type="ECO:0000313" key="3">
    <source>
        <dbReference type="Proteomes" id="UP000271162"/>
    </source>
</evidence>
<reference evidence="4" key="1">
    <citation type="submission" date="2017-02" db="UniProtKB">
        <authorList>
            <consortium name="WormBaseParasite"/>
        </authorList>
    </citation>
    <scope>IDENTIFICATION</scope>
</reference>
<organism evidence="4">
    <name type="scientific">Nippostrongylus brasiliensis</name>
    <name type="common">Rat hookworm</name>
    <dbReference type="NCBI Taxonomy" id="27835"/>
    <lineage>
        <taxon>Eukaryota</taxon>
        <taxon>Metazoa</taxon>
        <taxon>Ecdysozoa</taxon>
        <taxon>Nematoda</taxon>
        <taxon>Chromadorea</taxon>
        <taxon>Rhabditida</taxon>
        <taxon>Rhabditina</taxon>
        <taxon>Rhabditomorpha</taxon>
        <taxon>Strongyloidea</taxon>
        <taxon>Heligmosomidae</taxon>
        <taxon>Nippostrongylus</taxon>
    </lineage>
</organism>
<protein>
    <submittedName>
        <fullName evidence="4">ZP domain-containing protein</fullName>
    </submittedName>
</protein>
<keyword evidence="1" id="KW-0732">Signal</keyword>
<sequence>MRCLAVTFLALLIHCYAAPASKLFGAAFSIVYPTLFVRRRPRFTTVVGYLYFGKPSDAQKPITLFECPEKSICYASPRNCVDNCNAAFSMISPDHRNTVFNITMMSPLSYTALLIKDDGAEKYDKAVICSFHAPKGIVARVDFPEPIIIHQFIDTSEPMGHTDTTYTQCATNVSAPIPKKASFKLISGKWESELVLDENLGIDMVPAVENAKILSDAEKINIPSSNTAAVRSSESEEANDEKTSETALHLGFLYAAVCAGSDSLPQEQKGWCRSSQYSTVAFVAASCDAYRS</sequence>
<dbReference type="Proteomes" id="UP000271162">
    <property type="component" value="Unassembled WGS sequence"/>
</dbReference>
<dbReference type="WBParaSite" id="NBR_0000957701-mRNA-1">
    <property type="protein sequence ID" value="NBR_0000957701-mRNA-1"/>
    <property type="gene ID" value="NBR_0000957701"/>
</dbReference>
<gene>
    <name evidence="2" type="ORF">NBR_LOCUS9578</name>
</gene>
<evidence type="ECO:0000313" key="4">
    <source>
        <dbReference type="WBParaSite" id="NBR_0000957701-mRNA-1"/>
    </source>
</evidence>
<accession>A0A0N4Y1R4</accession>
<name>A0A0N4Y1R4_NIPBR</name>
<feature type="chain" id="PRO_5043125122" evidence="1">
    <location>
        <begin position="18"/>
        <end position="292"/>
    </location>
</feature>
<evidence type="ECO:0000313" key="2">
    <source>
        <dbReference type="EMBL" id="VDL73167.1"/>
    </source>
</evidence>
<dbReference type="OMA" id="CPEKSIC"/>
<dbReference type="EMBL" id="UYSL01020161">
    <property type="protein sequence ID" value="VDL73167.1"/>
    <property type="molecule type" value="Genomic_DNA"/>
</dbReference>